<evidence type="ECO:0000313" key="2">
    <source>
        <dbReference type="Proteomes" id="UP001320148"/>
    </source>
</evidence>
<gene>
    <name evidence="1" type="ORF">DSLASN_22990</name>
</gene>
<proteinExistence type="predicted"/>
<protein>
    <submittedName>
        <fullName evidence="1">Uncharacterized protein</fullName>
    </submittedName>
</protein>
<dbReference type="EMBL" id="AP024488">
    <property type="protein sequence ID" value="BCS96667.1"/>
    <property type="molecule type" value="Genomic_DNA"/>
</dbReference>
<dbReference type="Proteomes" id="UP001320148">
    <property type="component" value="Chromosome"/>
</dbReference>
<reference evidence="1 2" key="1">
    <citation type="submission" date="2021-02" db="EMBL/GenBank/DDBJ databases">
        <title>Complete genome of Desulfoluna sp. strain ASN36.</title>
        <authorList>
            <person name="Takahashi A."/>
            <person name="Kojima H."/>
            <person name="Fukui M."/>
        </authorList>
    </citation>
    <scope>NUCLEOTIDE SEQUENCE [LARGE SCALE GENOMIC DNA]</scope>
    <source>
        <strain evidence="1 2">ASN36</strain>
    </source>
</reference>
<organism evidence="1 2">
    <name type="scientific">Desulfoluna limicola</name>
    <dbReference type="NCBI Taxonomy" id="2810562"/>
    <lineage>
        <taxon>Bacteria</taxon>
        <taxon>Pseudomonadati</taxon>
        <taxon>Thermodesulfobacteriota</taxon>
        <taxon>Desulfobacteria</taxon>
        <taxon>Desulfobacterales</taxon>
        <taxon>Desulfolunaceae</taxon>
        <taxon>Desulfoluna</taxon>
    </lineage>
</organism>
<evidence type="ECO:0000313" key="1">
    <source>
        <dbReference type="EMBL" id="BCS96667.1"/>
    </source>
</evidence>
<dbReference type="RefSeq" id="WP_236892960.1">
    <property type="nucleotide sequence ID" value="NZ_AP024488.1"/>
</dbReference>
<sequence>MKRFIVHWIVLFLVVPISLVAAENGNVYRHPSGLSFWYPQQWALHELDEALQLVPADAAMSQEGPSEVYFVTGESVQGTGILQADDPRVIAYMDQQVRSILPALQLQHSRKAFALPGAHGIMLTWTGNNNAGKPVEGRAYVVVIKEYALTLSGISLQGLINKRTASLEKIFTSFVIGQGQLDPALAGTWHKHATMSVANPDRIYETSWSAAQAVTEDKSQLTFQSDGRWHRVDASQTLIGAGGLWLEDNSQNENTGRWNADGKRLFMLYDDNTWEEFAYTIVPTDNGRELRTAVGKEMVIWRQ</sequence>
<accession>A0ABN6F5W0</accession>
<keyword evidence="2" id="KW-1185">Reference proteome</keyword>
<name>A0ABN6F5W0_9BACT</name>